<feature type="compositionally biased region" description="Basic and acidic residues" evidence="2">
    <location>
        <begin position="175"/>
        <end position="193"/>
    </location>
</feature>
<sequence length="1676" mass="190240">MDSTNRTLMEKMKKRRAAMEATIMSDAGSYKSDAEDTMHSTSTPIRDMSSRPDNGTEIQRTSPAGDTTVESLQDLEEDGDMLQDLQTRRQQRREELSSTLGESPAGGAWGDGRTSMETLSPAGPSRLGQPGPRLQQMMDSGDLNASSAGGSTSLNASIRERLRSKVRGRQPVSRTGEEEATPERRLRGLRDRSLPTRFDDAGLLRDVPEEDDAEDAELQASIAGANKWRKMVALTRQRAAEGIPTEEEAYNFFVGKEAKVEEKKETGDNEEEVEEPTEPLLRENELLTFWGKPPYQPLAKQQEHEAKLYKIPSMKTIPLDEKVPDGMQPRFWEEEGFYVGKPPQVSPSNLNIMENRIMDANEGTHWFGEDGQLKRLSSPLKEKPTRPPIINLEELDPLLQTEWVKACLETFDGKFINATDEEAANYQLDVDLSTLTFTHHPLFSKEHVLASRLQQYYKQYTERRRKAMSSHYSDKLNALKIALQQLQQNAERAGKGKSRAISVADANKRIKEYKDQIRQTRKLRDSEDHSDRNLLKSLLKCWHELKNLREAQGYVNTQLKLVIRREERNKQEDEALLEEEIAEELQERREEFESEYQDKLAEYEVELKEWKKEAKRRKRARMEGQDSSLIAEENGAENLPPRPARPPKFDEAAEYEQLKENARLKRRAPGEPILTPELLTSANVTPIDQVIRPEKQRRTEMQNWSAFVKVLFNGKEVSRTVVKRLAADFSIHFGEIRNIRIVQWPENIKLQFYILRWKDLPNSTLAKLMESGIQNKLVAELFLPIPEPSHISGRVELESFEFSSDQQVFYRHEGVGSGQPLDFASNNATEPQPPIYLLTSGTILASLSWAVGNDGNVMAPPLQTGNPASNLSAVKRYDALAALGAAGMVDIQSLVKWIEQSHLDPNDPANADIMNIIKLSHSLQDGPNVPQYFRLNQLEEECEFVSQKEFAESKRFKLIQLRDKGVPEFKNLKMIPSRDREIPDNIFEAYEKRQRGEQEEEEAEDEIFSHKAVVTKFLNKIRDDVTQRSLIAKRQLDLKDMIIEDEVPDIGDIGVRLGQLFAPRRPLRPKRKERKVVGAQNLTVSDVKVFINVVRALNIPVRDDVQPAGGTQGAGARFGAGGSLRSGATSQFTGSAPGGGPSAPQGTTRTFNDPWGQSQVRPFVEAVFQGNFSRTTVADGPNPSWNEELILPFTAPNNDYSPETLQTVNDVVYLNLFDEVIFNILQDDRQQSTNIHQRLERHWLGSIEIPFSTVYFNNKVEGTFRVNTPPVLLGYHKRGRHSGAGDLGIIARNDTLLTLFVTIEPPLQPSQPLAERFESNEDDKLLHNAQLWLQGLRKKFPKREYKALATNLAGKKVFLTRYIRSQNPPAELLEETQYKMERIARYVSMIPFISDSAAFPDLCDIWATSEEFLRMLAGDEEEHAVLLCNYFLHIGKAAYVALGRGIPEGSTAYVLTLDGSPLLWNAHTGQKYDVQDANCPLKSIGCVFNHENIWANVQVSEEPYRLLFDLTKTGSWQPFFTKSYPRPSMPSNQREVLEYKRVDQEFVTGLQEKIEKILRDKVMSWRPRFVTRWNRYCTQAFRSLLANMEQSVSQATSVNHAAELDQILASYKLSGFPINMSFTEIPPVSEAVFSTGVHAIEDPDVEFALAVHVHPYPQGVFSLWIYVGTLRRKAGY</sequence>
<feature type="domain" description="CEP76/DRC7 peptidase-like" evidence="6">
    <location>
        <begin position="1404"/>
        <end position="1519"/>
    </location>
</feature>
<evidence type="ECO:0000259" key="3">
    <source>
        <dbReference type="Pfam" id="PF15625"/>
    </source>
</evidence>
<feature type="compositionally biased region" description="Gly residues" evidence="2">
    <location>
        <begin position="1110"/>
        <end position="1124"/>
    </location>
</feature>
<evidence type="ECO:0000256" key="2">
    <source>
        <dbReference type="SAM" id="MobiDB-lite"/>
    </source>
</evidence>
<dbReference type="PANTHER" id="PTHR20837:SF0">
    <property type="entry name" value="COILED-COIL AND C2 DOMAIN-CONTAINING PROTEIN 2A"/>
    <property type="match status" value="1"/>
</dbReference>
<evidence type="ECO:0000259" key="6">
    <source>
        <dbReference type="Pfam" id="PF24656"/>
    </source>
</evidence>
<name>A0ABN8QE88_9CNID</name>
<dbReference type="PANTHER" id="PTHR20837">
    <property type="entry name" value="CENTROSOMAL PROTEIN-RELATED"/>
    <property type="match status" value="1"/>
</dbReference>
<feature type="domain" description="DUF5523" evidence="4">
    <location>
        <begin position="263"/>
        <end position="404"/>
    </location>
</feature>
<feature type="domain" description="CC2D2A N-terminal C2" evidence="3">
    <location>
        <begin position="669"/>
        <end position="861"/>
    </location>
</feature>
<dbReference type="Gene3D" id="3.10.620.30">
    <property type="match status" value="1"/>
</dbReference>
<dbReference type="InterPro" id="IPR052434">
    <property type="entry name" value="Tectonic-like_complex_comp"/>
</dbReference>
<evidence type="ECO:0000313" key="7">
    <source>
        <dbReference type="EMBL" id="CAH3160053.1"/>
    </source>
</evidence>
<keyword evidence="1" id="KW-0175">Coiled coil</keyword>
<dbReference type="InterPro" id="IPR056288">
    <property type="entry name" value="CEP76_C"/>
</dbReference>
<comment type="caution">
    <text evidence="7">The sequence shown here is derived from an EMBL/GenBank/DDBJ whole genome shotgun (WGS) entry which is preliminary data.</text>
</comment>
<evidence type="ECO:0000259" key="4">
    <source>
        <dbReference type="Pfam" id="PF17661"/>
    </source>
</evidence>
<proteinExistence type="predicted"/>
<keyword evidence="8" id="KW-1185">Reference proteome</keyword>
<dbReference type="Proteomes" id="UP001159405">
    <property type="component" value="Unassembled WGS sequence"/>
</dbReference>
<feature type="compositionally biased region" description="Polar residues" evidence="2">
    <location>
        <begin position="51"/>
        <end position="71"/>
    </location>
</feature>
<feature type="domain" description="Centrosomal protein of 76 kDa C-terminal" evidence="5">
    <location>
        <begin position="1548"/>
        <end position="1668"/>
    </location>
</feature>
<dbReference type="InterPro" id="IPR056290">
    <property type="entry name" value="CEPT76/DRC7_peptidase-like_dom"/>
</dbReference>
<organism evidence="7 8">
    <name type="scientific">Porites lobata</name>
    <dbReference type="NCBI Taxonomy" id="104759"/>
    <lineage>
        <taxon>Eukaryota</taxon>
        <taxon>Metazoa</taxon>
        <taxon>Cnidaria</taxon>
        <taxon>Anthozoa</taxon>
        <taxon>Hexacorallia</taxon>
        <taxon>Scleractinia</taxon>
        <taxon>Fungiina</taxon>
        <taxon>Poritidae</taxon>
        <taxon>Porites</taxon>
    </lineage>
</organism>
<evidence type="ECO:0000256" key="1">
    <source>
        <dbReference type="SAM" id="Coils"/>
    </source>
</evidence>
<feature type="coiled-coil region" evidence="1">
    <location>
        <begin position="469"/>
        <end position="523"/>
    </location>
</feature>
<protein>
    <recommendedName>
        <fullName evidence="9">C2 domain-containing protein</fullName>
    </recommendedName>
</protein>
<accession>A0ABN8QE88</accession>
<dbReference type="Pfam" id="PF24652">
    <property type="entry name" value="CEP76_C"/>
    <property type="match status" value="1"/>
</dbReference>
<feature type="region of interest" description="Disordered" evidence="2">
    <location>
        <begin position="1108"/>
        <end position="1149"/>
    </location>
</feature>
<evidence type="ECO:0000259" key="5">
    <source>
        <dbReference type="Pfam" id="PF24652"/>
    </source>
</evidence>
<dbReference type="Pfam" id="PF15625">
    <property type="entry name" value="CC2D2AN-C2"/>
    <property type="match status" value="1"/>
</dbReference>
<feature type="region of interest" description="Disordered" evidence="2">
    <location>
        <begin position="614"/>
        <end position="647"/>
    </location>
</feature>
<reference evidence="7 8" key="1">
    <citation type="submission" date="2022-05" db="EMBL/GenBank/DDBJ databases">
        <authorList>
            <consortium name="Genoscope - CEA"/>
            <person name="William W."/>
        </authorList>
    </citation>
    <scope>NUCLEOTIDE SEQUENCE [LARGE SCALE GENOMIC DNA]</scope>
</reference>
<feature type="compositionally biased region" description="Polar residues" evidence="2">
    <location>
        <begin position="143"/>
        <end position="156"/>
    </location>
</feature>
<feature type="region of interest" description="Disordered" evidence="2">
    <location>
        <begin position="24"/>
        <end position="193"/>
    </location>
</feature>
<dbReference type="Pfam" id="PF24656">
    <property type="entry name" value="CEPT76_peptidase"/>
    <property type="match status" value="1"/>
</dbReference>
<dbReference type="EMBL" id="CALNXK010000115">
    <property type="protein sequence ID" value="CAH3160053.1"/>
    <property type="molecule type" value="Genomic_DNA"/>
</dbReference>
<dbReference type="InterPro" id="IPR041510">
    <property type="entry name" value="DUF5523"/>
</dbReference>
<dbReference type="Pfam" id="PF17661">
    <property type="entry name" value="DUF5523"/>
    <property type="match status" value="1"/>
</dbReference>
<evidence type="ECO:0000313" key="8">
    <source>
        <dbReference type="Proteomes" id="UP001159405"/>
    </source>
</evidence>
<dbReference type="InterPro" id="IPR028928">
    <property type="entry name" value="CC2D2AN-C2"/>
</dbReference>
<gene>
    <name evidence="7" type="ORF">PLOB_00003898</name>
</gene>
<evidence type="ECO:0008006" key="9">
    <source>
        <dbReference type="Google" id="ProtNLM"/>
    </source>
</evidence>